<dbReference type="OrthoDB" id="2283785at2759"/>
<dbReference type="GeneID" id="2908002"/>
<evidence type="ECO:0000313" key="2">
    <source>
        <dbReference type="EMBL" id="AOW07397.1"/>
    </source>
</evidence>
<evidence type="ECO:0000256" key="1">
    <source>
        <dbReference type="SAM" id="MobiDB-lite"/>
    </source>
</evidence>
<dbReference type="GO" id="GO:0005829">
    <property type="term" value="C:cytosol"/>
    <property type="evidence" value="ECO:0007669"/>
    <property type="project" value="TreeGrafter"/>
</dbReference>
<evidence type="ECO:0000313" key="3">
    <source>
        <dbReference type="EMBL" id="RDW25031.1"/>
    </source>
</evidence>
<evidence type="ECO:0008006" key="6">
    <source>
        <dbReference type="Google" id="ProtNLM"/>
    </source>
</evidence>
<dbReference type="Gene3D" id="2.60.40.640">
    <property type="match status" value="1"/>
</dbReference>
<proteinExistence type="predicted"/>
<feature type="region of interest" description="Disordered" evidence="1">
    <location>
        <begin position="1"/>
        <end position="20"/>
    </location>
</feature>
<dbReference type="RefSeq" id="XP_505600.1">
    <property type="nucleotide sequence ID" value="XM_505600.1"/>
</dbReference>
<sequence>MTTMRSSTESFFSHSSDTTDTSCNSYYNVASATPLPRQELKQPTVSKTIEIIRDPRCRGTFDIGDEICGSIFFTPDRDIKVDRLSIHFCGIQTSSFKATMDDTKASWNFLKQRITTDETLNAAQRGYERIQEGDTLKPGHKYALDFSLFVPHELPEVAQRLTGLSLNRRLPPSLGSSLSWEEPALDVPGKVATIIYEIKVNIWDEGARKNHQRIMPVRVIPSYPVVELQHHQSAISSSCDLKKKSLMSSKKIGSIAAHVPPSVVLKIPQTEIDQGLYAISNNGPYMDNTSPVEIKLEYKPEAGVTHVPEVKLITTRIHSDTFRASKGMSFVPNLEVIEEQRKQFSACTNNSSSPGILKLTTQNDLLGCKELKEEWVPCADGGFEMVVRVPVSIPRKPKFIPSFYSALVSRQYRLEVHITVDRQKIQMFVPVQLATRNYTPWNSRDTPEEELPKYEAQSTNYVDVSDSVYFPAPSVERPADQNEDSYPGENKSVY</sequence>
<protein>
    <recommendedName>
        <fullName evidence="6">Arrestin-like N-terminal domain-containing protein</fullName>
    </recommendedName>
</protein>
<gene>
    <name evidence="3" type="ORF">B0I71DRAFT_133339</name>
    <name evidence="2" type="ORF">YALI1_F25212g</name>
</gene>
<dbReference type="Proteomes" id="UP000182444">
    <property type="component" value="Chromosome 1F"/>
</dbReference>
<dbReference type="InterPro" id="IPR050357">
    <property type="entry name" value="Arrestin_domain-protein"/>
</dbReference>
<dbReference type="InterPro" id="IPR014752">
    <property type="entry name" value="Arrestin-like_C"/>
</dbReference>
<dbReference type="GO" id="GO:0031625">
    <property type="term" value="F:ubiquitin protein ligase binding"/>
    <property type="evidence" value="ECO:0007669"/>
    <property type="project" value="TreeGrafter"/>
</dbReference>
<dbReference type="KEGG" id="yli:2908002"/>
<reference evidence="2 4" key="1">
    <citation type="journal article" date="2016" name="PLoS ONE">
        <title>Sequence Assembly of Yarrowia lipolytica Strain W29/CLIB89 Shows Transposable Element Diversity.</title>
        <authorList>
            <person name="Magnan C."/>
            <person name="Yu J."/>
            <person name="Chang I."/>
            <person name="Jahn E."/>
            <person name="Kanomata Y."/>
            <person name="Wu J."/>
            <person name="Zeller M."/>
            <person name="Oakes M."/>
            <person name="Baldi P."/>
            <person name="Sandmeyer S."/>
        </authorList>
    </citation>
    <scope>NUCLEOTIDE SEQUENCE [LARGE SCALE GENOMIC DNA]</scope>
    <source>
        <strain evidence="2">CLIB89</strain>
        <strain evidence="4">CLIB89(W29)</strain>
    </source>
</reference>
<dbReference type="VEuPathDB" id="FungiDB:YALI0_F18920g"/>
<dbReference type="PANTHER" id="PTHR11188:SF161">
    <property type="entry name" value="PH-RESPONSE REGULATOR PROTEIN PALF_RIM8"/>
    <property type="match status" value="1"/>
</dbReference>
<feature type="region of interest" description="Disordered" evidence="1">
    <location>
        <begin position="439"/>
        <end position="459"/>
    </location>
</feature>
<dbReference type="GO" id="GO:0030674">
    <property type="term" value="F:protein-macromolecule adaptor activity"/>
    <property type="evidence" value="ECO:0007669"/>
    <property type="project" value="TreeGrafter"/>
</dbReference>
<dbReference type="Proteomes" id="UP000256601">
    <property type="component" value="Unassembled WGS sequence"/>
</dbReference>
<feature type="region of interest" description="Disordered" evidence="1">
    <location>
        <begin position="471"/>
        <end position="494"/>
    </location>
</feature>
<evidence type="ECO:0000313" key="4">
    <source>
        <dbReference type="Proteomes" id="UP000182444"/>
    </source>
</evidence>
<dbReference type="EMBL" id="CP017558">
    <property type="protein sequence ID" value="AOW07397.1"/>
    <property type="molecule type" value="Genomic_DNA"/>
</dbReference>
<accession>A0A1D8NP35</accession>
<dbReference type="EMBL" id="KZ857339">
    <property type="protein sequence ID" value="RDW25031.1"/>
    <property type="molecule type" value="Genomic_DNA"/>
</dbReference>
<dbReference type="AlphaFoldDB" id="A0A1D8NP35"/>
<evidence type="ECO:0000313" key="5">
    <source>
        <dbReference type="Proteomes" id="UP000256601"/>
    </source>
</evidence>
<dbReference type="VEuPathDB" id="FungiDB:YALI1_F25212g"/>
<dbReference type="GO" id="GO:0070086">
    <property type="term" value="P:ubiquitin-dependent endocytosis"/>
    <property type="evidence" value="ECO:0007669"/>
    <property type="project" value="TreeGrafter"/>
</dbReference>
<dbReference type="GO" id="GO:0005886">
    <property type="term" value="C:plasma membrane"/>
    <property type="evidence" value="ECO:0007669"/>
    <property type="project" value="TreeGrafter"/>
</dbReference>
<organism evidence="2 4">
    <name type="scientific">Yarrowia lipolytica</name>
    <name type="common">Candida lipolytica</name>
    <dbReference type="NCBI Taxonomy" id="4952"/>
    <lineage>
        <taxon>Eukaryota</taxon>
        <taxon>Fungi</taxon>
        <taxon>Dikarya</taxon>
        <taxon>Ascomycota</taxon>
        <taxon>Saccharomycotina</taxon>
        <taxon>Dipodascomycetes</taxon>
        <taxon>Dipodascales</taxon>
        <taxon>Dipodascales incertae sedis</taxon>
        <taxon>Yarrowia</taxon>
    </lineage>
</organism>
<reference evidence="3 5" key="2">
    <citation type="submission" date="2018-07" db="EMBL/GenBank/DDBJ databases">
        <title>Draft Genome Assemblies for Five Robust Yarrowia lipolytica Strains Exhibiting High Lipid Production and Pentose Sugar Utilization and Sugar Alcohol Secretion from Undetoxified Lignocellulosic Biomass Hydrolysates.</title>
        <authorList>
            <consortium name="DOE Joint Genome Institute"/>
            <person name="Walker C."/>
            <person name="Ryu S."/>
            <person name="Na H."/>
            <person name="Zane M."/>
            <person name="LaButti K."/>
            <person name="Lipzen A."/>
            <person name="Haridas S."/>
            <person name="Barry K."/>
            <person name="Grigoriev I.V."/>
            <person name="Quarterman J."/>
            <person name="Slininger P."/>
            <person name="Dien B."/>
            <person name="Trinh C.T."/>
        </authorList>
    </citation>
    <scope>NUCLEOTIDE SEQUENCE [LARGE SCALE GENOMIC DNA]</scope>
    <source>
        <strain evidence="3 5">YB392</strain>
    </source>
</reference>
<dbReference type="PANTHER" id="PTHR11188">
    <property type="entry name" value="ARRESTIN DOMAIN CONTAINING PROTEIN"/>
    <property type="match status" value="1"/>
</dbReference>
<name>A0A1D8NP35_YARLL</name>